<dbReference type="PROSITE" id="PS50893">
    <property type="entry name" value="ABC_TRANSPORTER_2"/>
    <property type="match status" value="2"/>
</dbReference>
<dbReference type="InterPro" id="IPR003439">
    <property type="entry name" value="ABC_transporter-like_ATP-bd"/>
</dbReference>
<sequence length="519" mass="59048">MILLEAHNLNHYIKDRLLLNINHLQIHKNDRIGLVGHNGSGKTTLLHVLANIIKPDYGNVTHYAYVELLPQLKETKTTKSGGEVTQAYINEAIIKAPELLLADEPTTHLDAEHIEWLEKKLIQWKGAFVVISHDRTFLDALCTKIWEINEGELTEYHGNYTDYMEHKAIEQRQRELAYENYMAKKKQLESAILLKEQKAAKAVKTPKNVSNIEASKTKPYYAQKQKKLQKNAKAIETRLEKLEKVEPVKIVSAIKMDLPNWENFHSRTILSVQNSKGIVGNRILWEETNFSAKGGEKLAITGANGSGKTTLLHKLIHQEDGIRFSPSVKIGYFSQTLNIIDKELSILENAKSNSKHDETLVRTVLARLGFIGEDVHKKVVVLSGGERVKVALAKIFLSDVNTLILDEPTNFLDVEAVQALESLLKEYEGTVIFVSHDRRFIKNLATRILSIKNGKIEIFDGTLEQFQQLKKQNSRPDQADEKLLLEMKISEVLSRLSMNPTEELEKEFQLLLLKKRGMN</sequence>
<dbReference type="AlphaFoldDB" id="A0A1E5LA02"/>
<dbReference type="SUPFAM" id="SSF52540">
    <property type="entry name" value="P-loop containing nucleoside triphosphate hydrolases"/>
    <property type="match status" value="2"/>
</dbReference>
<gene>
    <name evidence="4" type="ORF">BHU72_01565</name>
</gene>
<dbReference type="EMBL" id="MJAT01000001">
    <property type="protein sequence ID" value="OEH86972.1"/>
    <property type="molecule type" value="Genomic_DNA"/>
</dbReference>
<dbReference type="PANTHER" id="PTHR42855">
    <property type="entry name" value="ABC TRANSPORTER ATP-BINDING SUBUNIT"/>
    <property type="match status" value="1"/>
</dbReference>
<protein>
    <submittedName>
        <fullName evidence="4">ABC transporter</fullName>
    </submittedName>
</protein>
<keyword evidence="1" id="KW-0547">Nucleotide-binding</keyword>
<accession>A0A1E5LA02</accession>
<dbReference type="InterPro" id="IPR027417">
    <property type="entry name" value="P-loop_NTPase"/>
</dbReference>
<proteinExistence type="predicted"/>
<dbReference type="InterPro" id="IPR032781">
    <property type="entry name" value="ABC_tran_Xtn"/>
</dbReference>
<reference evidence="4 5" key="1">
    <citation type="submission" date="2016-09" db="EMBL/GenBank/DDBJ databases">
        <title>Desulfuribacillus arsenicus sp. nov., an obligately anaerobic, dissimilatory arsenic- and antimonate-reducing bacterium isolated from anoxic sediments.</title>
        <authorList>
            <person name="Abin C.A."/>
            <person name="Hollibaugh J.T."/>
        </authorList>
    </citation>
    <scope>NUCLEOTIDE SEQUENCE [LARGE SCALE GENOMIC DNA]</scope>
    <source>
        <strain evidence="4 5">MLFW-2</strain>
    </source>
</reference>
<dbReference type="PANTHER" id="PTHR42855:SF2">
    <property type="entry name" value="DRUG RESISTANCE ABC TRANSPORTER,ATP-BINDING PROTEIN"/>
    <property type="match status" value="1"/>
</dbReference>
<name>A0A1E5LA02_9FIRM</name>
<dbReference type="InterPro" id="IPR017871">
    <property type="entry name" value="ABC_transporter-like_CS"/>
</dbReference>
<dbReference type="GO" id="GO:0005524">
    <property type="term" value="F:ATP binding"/>
    <property type="evidence" value="ECO:0007669"/>
    <property type="project" value="UniProtKB-KW"/>
</dbReference>
<keyword evidence="2" id="KW-0067">ATP-binding</keyword>
<feature type="domain" description="ABC transporter" evidence="3">
    <location>
        <begin position="270"/>
        <end position="478"/>
    </location>
</feature>
<evidence type="ECO:0000313" key="4">
    <source>
        <dbReference type="EMBL" id="OEH86972.1"/>
    </source>
</evidence>
<dbReference type="Pfam" id="PF00005">
    <property type="entry name" value="ABC_tran"/>
    <property type="match status" value="2"/>
</dbReference>
<dbReference type="Proteomes" id="UP000095255">
    <property type="component" value="Unassembled WGS sequence"/>
</dbReference>
<keyword evidence="5" id="KW-1185">Reference proteome</keyword>
<dbReference type="CDD" id="cd03221">
    <property type="entry name" value="ABCF_EF-3"/>
    <property type="match status" value="2"/>
</dbReference>
<dbReference type="STRING" id="1390249.BHU72_01565"/>
<dbReference type="RefSeq" id="WP_069700850.1">
    <property type="nucleotide sequence ID" value="NZ_MJAT01000001.1"/>
</dbReference>
<dbReference type="Gene3D" id="3.40.50.300">
    <property type="entry name" value="P-loop containing nucleotide triphosphate hydrolases"/>
    <property type="match status" value="3"/>
</dbReference>
<organism evidence="4 5">
    <name type="scientific">Desulfuribacillus stibiiarsenatis</name>
    <dbReference type="NCBI Taxonomy" id="1390249"/>
    <lineage>
        <taxon>Bacteria</taxon>
        <taxon>Bacillati</taxon>
        <taxon>Bacillota</taxon>
        <taxon>Desulfuribacillia</taxon>
        <taxon>Desulfuribacillales</taxon>
        <taxon>Desulfuribacillaceae</taxon>
        <taxon>Desulfuribacillus</taxon>
    </lineage>
</organism>
<dbReference type="InterPro" id="IPR051309">
    <property type="entry name" value="ABCF_ATPase"/>
</dbReference>
<dbReference type="Pfam" id="PF12848">
    <property type="entry name" value="ABC_tran_Xtn"/>
    <property type="match status" value="1"/>
</dbReference>
<evidence type="ECO:0000259" key="3">
    <source>
        <dbReference type="PROSITE" id="PS50893"/>
    </source>
</evidence>
<feature type="domain" description="ABC transporter" evidence="3">
    <location>
        <begin position="4"/>
        <end position="176"/>
    </location>
</feature>
<evidence type="ECO:0000256" key="1">
    <source>
        <dbReference type="ARBA" id="ARBA00022741"/>
    </source>
</evidence>
<evidence type="ECO:0000313" key="5">
    <source>
        <dbReference type="Proteomes" id="UP000095255"/>
    </source>
</evidence>
<dbReference type="SMART" id="SM00382">
    <property type="entry name" value="AAA"/>
    <property type="match status" value="2"/>
</dbReference>
<evidence type="ECO:0000256" key="2">
    <source>
        <dbReference type="ARBA" id="ARBA00022840"/>
    </source>
</evidence>
<dbReference type="NCBIfam" id="NF000170">
    <property type="entry name" value="ABCF_Vga_all"/>
    <property type="match status" value="1"/>
</dbReference>
<dbReference type="NCBIfam" id="NF000355">
    <property type="entry name" value="ribo_prot_ABC_F"/>
    <property type="match status" value="1"/>
</dbReference>
<dbReference type="PROSITE" id="PS00211">
    <property type="entry name" value="ABC_TRANSPORTER_1"/>
    <property type="match status" value="1"/>
</dbReference>
<dbReference type="InterPro" id="IPR003593">
    <property type="entry name" value="AAA+_ATPase"/>
</dbReference>
<dbReference type="OrthoDB" id="9760950at2"/>
<comment type="caution">
    <text evidence="4">The sequence shown here is derived from an EMBL/GenBank/DDBJ whole genome shotgun (WGS) entry which is preliminary data.</text>
</comment>
<dbReference type="GO" id="GO:0016887">
    <property type="term" value="F:ATP hydrolysis activity"/>
    <property type="evidence" value="ECO:0007669"/>
    <property type="project" value="InterPro"/>
</dbReference>